<keyword evidence="6 10" id="KW-0328">Glycosyltransferase</keyword>
<evidence type="ECO:0000256" key="10">
    <source>
        <dbReference type="HAMAP-Rule" id="MF_00685"/>
    </source>
</evidence>
<dbReference type="InterPro" id="IPR044143">
    <property type="entry name" value="GlgB_N_E_set_prok"/>
</dbReference>
<dbReference type="NCBIfam" id="NF003811">
    <property type="entry name" value="PRK05402.1"/>
    <property type="match status" value="1"/>
</dbReference>
<keyword evidence="8 10" id="KW-0320">Glycogen biosynthesis</keyword>
<dbReference type="EC" id="2.4.1.18" evidence="10"/>
<keyword evidence="5 10" id="KW-0321">Glycogen metabolism</keyword>
<comment type="similarity">
    <text evidence="4 10">Belongs to the glycosyl hydrolase 13 family. GlgB subfamily.</text>
</comment>
<dbReference type="Gene3D" id="2.60.40.1180">
    <property type="entry name" value="Golgi alpha-mannosidase II"/>
    <property type="match status" value="1"/>
</dbReference>
<feature type="active site" description="Nucleophile" evidence="10">
    <location>
        <position position="343"/>
    </location>
</feature>
<dbReference type="InterPro" id="IPR006407">
    <property type="entry name" value="GlgB"/>
</dbReference>
<keyword evidence="9 10" id="KW-0119">Carbohydrate metabolism</keyword>
<accession>A0ABX7I260</accession>
<dbReference type="InterPro" id="IPR037439">
    <property type="entry name" value="Branching_enzy"/>
</dbReference>
<dbReference type="InterPro" id="IPR014756">
    <property type="entry name" value="Ig_E-set"/>
</dbReference>
<comment type="catalytic activity">
    <reaction evidence="1 10">
        <text>Transfers a segment of a (1-&gt;4)-alpha-D-glucan chain to a primary hydroxy group in a similar glucan chain.</text>
        <dbReference type="EC" id="2.4.1.18"/>
    </reaction>
</comment>
<dbReference type="HAMAP" id="MF_00685">
    <property type="entry name" value="GlgB"/>
    <property type="match status" value="1"/>
</dbReference>
<feature type="compositionally biased region" description="Polar residues" evidence="11">
    <location>
        <begin position="1"/>
        <end position="22"/>
    </location>
</feature>
<dbReference type="Pfam" id="PF02806">
    <property type="entry name" value="Alpha-amylase_C"/>
    <property type="match status" value="1"/>
</dbReference>
<dbReference type="PANTHER" id="PTHR43651:SF3">
    <property type="entry name" value="1,4-ALPHA-GLUCAN-BRANCHING ENZYME"/>
    <property type="match status" value="1"/>
</dbReference>
<dbReference type="Pfam" id="PF00128">
    <property type="entry name" value="Alpha-amylase"/>
    <property type="match status" value="1"/>
</dbReference>
<comment type="pathway">
    <text evidence="3 10">Glycan biosynthesis; glycogen biosynthesis.</text>
</comment>
<dbReference type="EMBL" id="CP056775">
    <property type="protein sequence ID" value="QRR00020.1"/>
    <property type="molecule type" value="Genomic_DNA"/>
</dbReference>
<evidence type="ECO:0000256" key="8">
    <source>
        <dbReference type="ARBA" id="ARBA00023056"/>
    </source>
</evidence>
<evidence type="ECO:0000313" key="13">
    <source>
        <dbReference type="EMBL" id="QRR00020.1"/>
    </source>
</evidence>
<reference evidence="13 14" key="1">
    <citation type="submission" date="2020-06" db="EMBL/GenBank/DDBJ databases">
        <title>Dyadobacter sandarakinus sp. nov., isolated from the soil of the Arctic Yellow River Station.</title>
        <authorList>
            <person name="Zhang Y."/>
            <person name="Peng F."/>
        </authorList>
    </citation>
    <scope>NUCLEOTIDE SEQUENCE [LARGE SCALE GENOMIC DNA]</scope>
    <source>
        <strain evidence="13 14">Q3-56</strain>
    </source>
</reference>
<comment type="function">
    <text evidence="2 10">Catalyzes the formation of the alpha-1,6-glucosidic linkages in glycogen by scission of a 1,4-alpha-linked oligosaccharide from growing alpha-1,4-glucan chains and the subsequent attachment of the oligosaccharide to the alpha-1,6 position.</text>
</comment>
<dbReference type="Gene3D" id="3.20.20.80">
    <property type="entry name" value="Glycosidases"/>
    <property type="match status" value="1"/>
</dbReference>
<evidence type="ECO:0000256" key="11">
    <source>
        <dbReference type="SAM" id="MobiDB-lite"/>
    </source>
</evidence>
<dbReference type="InterPro" id="IPR006048">
    <property type="entry name" value="A-amylase/branching_C"/>
</dbReference>
<evidence type="ECO:0000256" key="9">
    <source>
        <dbReference type="ARBA" id="ARBA00023277"/>
    </source>
</evidence>
<feature type="active site" description="Proton donor" evidence="10">
    <location>
        <position position="396"/>
    </location>
</feature>
<dbReference type="InterPro" id="IPR006047">
    <property type="entry name" value="GH13_cat_dom"/>
</dbReference>
<dbReference type="InterPro" id="IPR004193">
    <property type="entry name" value="Glyco_hydro_13_N"/>
</dbReference>
<gene>
    <name evidence="10 13" type="primary">glgB</name>
    <name evidence="13" type="ORF">HWI92_03345</name>
</gene>
<evidence type="ECO:0000256" key="7">
    <source>
        <dbReference type="ARBA" id="ARBA00022679"/>
    </source>
</evidence>
<evidence type="ECO:0000313" key="14">
    <source>
        <dbReference type="Proteomes" id="UP000612680"/>
    </source>
</evidence>
<name>A0ABX7I260_9BACT</name>
<dbReference type="Pfam" id="PF02922">
    <property type="entry name" value="CBM_48"/>
    <property type="match status" value="1"/>
</dbReference>
<evidence type="ECO:0000259" key="12">
    <source>
        <dbReference type="SMART" id="SM00642"/>
    </source>
</evidence>
<dbReference type="InterPro" id="IPR013783">
    <property type="entry name" value="Ig-like_fold"/>
</dbReference>
<evidence type="ECO:0000256" key="3">
    <source>
        <dbReference type="ARBA" id="ARBA00004964"/>
    </source>
</evidence>
<feature type="region of interest" description="Disordered" evidence="11">
    <location>
        <begin position="1"/>
        <end position="26"/>
    </location>
</feature>
<dbReference type="SMART" id="SM00642">
    <property type="entry name" value="Aamy"/>
    <property type="match status" value="1"/>
</dbReference>
<organism evidence="13 14">
    <name type="scientific">Dyadobacter sandarakinus</name>
    <dbReference type="NCBI Taxonomy" id="2747268"/>
    <lineage>
        <taxon>Bacteria</taxon>
        <taxon>Pseudomonadati</taxon>
        <taxon>Bacteroidota</taxon>
        <taxon>Cytophagia</taxon>
        <taxon>Cytophagales</taxon>
        <taxon>Spirosomataceae</taxon>
        <taxon>Dyadobacter</taxon>
    </lineage>
</organism>
<evidence type="ECO:0000256" key="1">
    <source>
        <dbReference type="ARBA" id="ARBA00000826"/>
    </source>
</evidence>
<protein>
    <recommendedName>
        <fullName evidence="10">1,4-alpha-glucan branching enzyme GlgB</fullName>
        <ecNumber evidence="10">2.4.1.18</ecNumber>
    </recommendedName>
    <alternativeName>
        <fullName evidence="10">1,4-alpha-D-glucan:1,4-alpha-D-glucan 6-glucosyl-transferase</fullName>
    </alternativeName>
    <alternativeName>
        <fullName evidence="10">Alpha-(1-&gt;4)-glucan branching enzyme</fullName>
    </alternativeName>
    <alternativeName>
        <fullName evidence="10">Glycogen branching enzyme</fullName>
        <shortName evidence="10">BE</shortName>
    </alternativeName>
</protein>
<sequence length="665" mass="76539">MANPTGKETTGAITPASESSAENAPRHNLKPVESFSRFTDFDIHVFKQGKHFKLYEKLGAHVVELHGVVGTYFAVWAPNATYVSVIANFNGWNEGTHSLFPRWDSSGIWEGWIPDVGNGEVYKYFIASNTGERLEKCDPFAFWSELAPRTASIVWDTWYEWGDKEWMEARKETNKLNAPVSVYEVHLSSWQRDPSDPERTLTYKEIAAGLVPYVKEMGFTHVELMPVMEHPYAPSWGYQITGYFSCASRMGTPQELMYLVDQLHQAGVGVYMDWVPSHFPGDAHGLFRFDGTALYEHADPRKGYHPDWKSYIFNYGRNEVKSFLISNAIFWLDRYHTDGLRVDAVASMLYLDYSRKHNEWIPNEFGGRENLEAISLLREMNIAAYSAFPDIQTTAEESTAFPGVSRPVFVGGLGFGMKWMMGWMHDTLSYFQKEPEYRKWHQDQLTFSLVYAFSENFMLPFSHDEVVYGKKSLINKMPGDEWQRFANLRLMFTYMFTHPGTKLIFMGGEFGQPSEWNFDQSLDWHLLNQPPHHGMKECVKKLNNLYRTEPALFEYSFSGQGFEWIDTQDRQNSVLIYARKGENPDEYVVIVLNLTPIPRKGYRVGVLSEGSWQEIFNSDATEFYGSGVINYHPVQTENAYWHGRQNSVMIDLPPLGASVLKKVKS</sequence>
<dbReference type="Gene3D" id="2.60.40.10">
    <property type="entry name" value="Immunoglobulins"/>
    <property type="match status" value="1"/>
</dbReference>
<dbReference type="NCBIfam" id="TIGR01515">
    <property type="entry name" value="branching_enzym"/>
    <property type="match status" value="1"/>
</dbReference>
<dbReference type="PIRSF" id="PIRSF000463">
    <property type="entry name" value="GlgB"/>
    <property type="match status" value="1"/>
</dbReference>
<dbReference type="NCBIfam" id="NF008967">
    <property type="entry name" value="PRK12313.1"/>
    <property type="match status" value="1"/>
</dbReference>
<dbReference type="CDD" id="cd11322">
    <property type="entry name" value="AmyAc_Glg_BE"/>
    <property type="match status" value="1"/>
</dbReference>
<evidence type="ECO:0000256" key="5">
    <source>
        <dbReference type="ARBA" id="ARBA00022600"/>
    </source>
</evidence>
<dbReference type="InterPro" id="IPR013780">
    <property type="entry name" value="Glyco_hydro_b"/>
</dbReference>
<keyword evidence="14" id="KW-1185">Reference proteome</keyword>
<dbReference type="InterPro" id="IPR017853">
    <property type="entry name" value="GH"/>
</dbReference>
<dbReference type="SUPFAM" id="SSF51011">
    <property type="entry name" value="Glycosyl hydrolase domain"/>
    <property type="match status" value="1"/>
</dbReference>
<dbReference type="Proteomes" id="UP000612680">
    <property type="component" value="Chromosome"/>
</dbReference>
<keyword evidence="7 10" id="KW-0808">Transferase</keyword>
<evidence type="ECO:0000256" key="4">
    <source>
        <dbReference type="ARBA" id="ARBA00009000"/>
    </source>
</evidence>
<dbReference type="SUPFAM" id="SSF81296">
    <property type="entry name" value="E set domains"/>
    <property type="match status" value="1"/>
</dbReference>
<proteinExistence type="inferred from homology"/>
<evidence type="ECO:0000256" key="2">
    <source>
        <dbReference type="ARBA" id="ARBA00002953"/>
    </source>
</evidence>
<comment type="subunit">
    <text evidence="10">Monomer.</text>
</comment>
<feature type="domain" description="Glycosyl hydrolase family 13 catalytic" evidence="12">
    <location>
        <begin position="184"/>
        <end position="546"/>
    </location>
</feature>
<dbReference type="SUPFAM" id="SSF51445">
    <property type="entry name" value="(Trans)glycosidases"/>
    <property type="match status" value="1"/>
</dbReference>
<dbReference type="CDD" id="cd02855">
    <property type="entry name" value="E_set_GBE_prok_N"/>
    <property type="match status" value="1"/>
</dbReference>
<dbReference type="PANTHER" id="PTHR43651">
    <property type="entry name" value="1,4-ALPHA-GLUCAN-BRANCHING ENZYME"/>
    <property type="match status" value="1"/>
</dbReference>
<evidence type="ECO:0000256" key="6">
    <source>
        <dbReference type="ARBA" id="ARBA00022676"/>
    </source>
</evidence>
<dbReference type="RefSeq" id="WP_204660781.1">
    <property type="nucleotide sequence ID" value="NZ_CP056775.1"/>
</dbReference>